<comment type="caution">
    <text evidence="3">The sequence shown here is derived from an EMBL/GenBank/DDBJ whole genome shotgun (WGS) entry which is preliminary data.</text>
</comment>
<dbReference type="EMBL" id="AYZR01000008">
    <property type="protein sequence ID" value="KRM93968.1"/>
    <property type="molecule type" value="Genomic_DNA"/>
</dbReference>
<evidence type="ECO:0000256" key="1">
    <source>
        <dbReference type="ARBA" id="ARBA00022801"/>
    </source>
</evidence>
<evidence type="ECO:0000313" key="3">
    <source>
        <dbReference type="EMBL" id="KRM93968.1"/>
    </source>
</evidence>
<dbReference type="InterPro" id="IPR029052">
    <property type="entry name" value="Metallo-depent_PP-like"/>
</dbReference>
<dbReference type="STRING" id="1423802.FC56_GL000689"/>
<dbReference type="InterPro" id="IPR041796">
    <property type="entry name" value="Mre11_N"/>
</dbReference>
<evidence type="ECO:0000313" key="4">
    <source>
        <dbReference type="Proteomes" id="UP000051256"/>
    </source>
</evidence>
<protein>
    <submittedName>
        <fullName evidence="3">Ser Thr phosphatase family protein</fullName>
    </submittedName>
</protein>
<proteinExistence type="predicted"/>
<dbReference type="Gene3D" id="3.60.21.10">
    <property type="match status" value="1"/>
</dbReference>
<dbReference type="PANTHER" id="PTHR30337:SF7">
    <property type="entry name" value="PHOSPHOESTERASE"/>
    <property type="match status" value="1"/>
</dbReference>
<keyword evidence="4" id="KW-1185">Reference proteome</keyword>
<feature type="domain" description="Calcineurin-like phosphoesterase" evidence="2">
    <location>
        <begin position="4"/>
        <end position="205"/>
    </location>
</feature>
<dbReference type="Proteomes" id="UP000051256">
    <property type="component" value="Unassembled WGS sequence"/>
</dbReference>
<dbReference type="InterPro" id="IPR050535">
    <property type="entry name" value="DNA_Repair-Maintenance_Comp"/>
</dbReference>
<organism evidence="3 4">
    <name type="scientific">Lentilactobacillus senioris DSM 24302 = JCM 17472</name>
    <dbReference type="NCBI Taxonomy" id="1423802"/>
    <lineage>
        <taxon>Bacteria</taxon>
        <taxon>Bacillati</taxon>
        <taxon>Bacillota</taxon>
        <taxon>Bacilli</taxon>
        <taxon>Lactobacillales</taxon>
        <taxon>Lactobacillaceae</taxon>
        <taxon>Lentilactobacillus</taxon>
    </lineage>
</organism>
<dbReference type="InterPro" id="IPR004843">
    <property type="entry name" value="Calcineurin-like_PHP"/>
</dbReference>
<name>A0A0R2CS03_9LACO</name>
<dbReference type="InterPro" id="IPR014576">
    <property type="entry name" value="Pesterase_YhaO"/>
</dbReference>
<sequence length="412" mass="46211">MVIMKFIHAADLHLDSPFRGLANSKMPTALLQRMQQSTFEAATRVFDAAINNQVDFVLLVGDLFDRAEQSINAKYFLNQQLNRLNDAKIPVIISFGNHDYFAGDVNQLGFPENVFVFSNEVTTTKLTLKDGTVVAISGFSFANQWVSERMIANYPAADPQVDWNIGMLHGSAEGIHSTEGTYAPFSLAELNSKNYDYWALGHIHQRQSLDDQHVINYPGNTQGRHINESGSKGCLLVESNGNQLTTEFIATATIEWQRITITLTEQPITEMVSAILEQLSQRKFTEMHFLRLELTGTLTGEQQQTIIEGQLLSLIQSANANLLANYNFWVTSIKLLPVPVQLGSVEERQSFEDAKALALTNANFEELLTNFSQENFIKEQLETPEIQAEVNNLAAQFLEQHFDEKGTLESDN</sequence>
<dbReference type="PIRSF" id="PIRSF033091">
    <property type="entry name" value="Pesterase_YhaO"/>
    <property type="match status" value="1"/>
</dbReference>
<dbReference type="SUPFAM" id="SSF56300">
    <property type="entry name" value="Metallo-dependent phosphatases"/>
    <property type="match status" value="1"/>
</dbReference>
<dbReference type="CDD" id="cd00840">
    <property type="entry name" value="MPP_Mre11_N"/>
    <property type="match status" value="1"/>
</dbReference>
<accession>A0A0R2CS03</accession>
<dbReference type="PATRIC" id="fig|1423802.4.peg.700"/>
<evidence type="ECO:0000259" key="2">
    <source>
        <dbReference type="Pfam" id="PF00149"/>
    </source>
</evidence>
<reference evidence="3 4" key="1">
    <citation type="journal article" date="2015" name="Genome Announc.">
        <title>Expanding the biotechnology potential of lactobacilli through comparative genomics of 213 strains and associated genera.</title>
        <authorList>
            <person name="Sun Z."/>
            <person name="Harris H.M."/>
            <person name="McCann A."/>
            <person name="Guo C."/>
            <person name="Argimon S."/>
            <person name="Zhang W."/>
            <person name="Yang X."/>
            <person name="Jeffery I.B."/>
            <person name="Cooney J.C."/>
            <person name="Kagawa T.F."/>
            <person name="Liu W."/>
            <person name="Song Y."/>
            <person name="Salvetti E."/>
            <person name="Wrobel A."/>
            <person name="Rasinkangas P."/>
            <person name="Parkhill J."/>
            <person name="Rea M.C."/>
            <person name="O'Sullivan O."/>
            <person name="Ritari J."/>
            <person name="Douillard F.P."/>
            <person name="Paul Ross R."/>
            <person name="Yang R."/>
            <person name="Briner A.E."/>
            <person name="Felis G.E."/>
            <person name="de Vos W.M."/>
            <person name="Barrangou R."/>
            <person name="Klaenhammer T.R."/>
            <person name="Caufield P.W."/>
            <person name="Cui Y."/>
            <person name="Zhang H."/>
            <person name="O'Toole P.W."/>
        </authorList>
    </citation>
    <scope>NUCLEOTIDE SEQUENCE [LARGE SCALE GENOMIC DNA]</scope>
    <source>
        <strain evidence="3 4">DSM 24302</strain>
    </source>
</reference>
<dbReference type="Pfam" id="PF00149">
    <property type="entry name" value="Metallophos"/>
    <property type="match status" value="1"/>
</dbReference>
<dbReference type="PANTHER" id="PTHR30337">
    <property type="entry name" value="COMPONENT OF ATP-DEPENDENT DSDNA EXONUCLEASE"/>
    <property type="match status" value="1"/>
</dbReference>
<dbReference type="GO" id="GO:0016787">
    <property type="term" value="F:hydrolase activity"/>
    <property type="evidence" value="ECO:0007669"/>
    <property type="project" value="UniProtKB-KW"/>
</dbReference>
<keyword evidence="1" id="KW-0378">Hydrolase</keyword>
<dbReference type="AlphaFoldDB" id="A0A0R2CS03"/>
<gene>
    <name evidence="3" type="ORF">FC56_GL000689</name>
</gene>